<reference evidence="2" key="1">
    <citation type="submission" date="2020-06" db="EMBL/GenBank/DDBJ databases">
        <authorList>
            <person name="Li T."/>
            <person name="Hu X."/>
            <person name="Zhang T."/>
            <person name="Song X."/>
            <person name="Zhang H."/>
            <person name="Dai N."/>
            <person name="Sheng W."/>
            <person name="Hou X."/>
            <person name="Wei L."/>
        </authorList>
    </citation>
    <scope>NUCLEOTIDE SEQUENCE</scope>
    <source>
        <strain evidence="2">3651</strain>
        <tissue evidence="2">Leaf</tissue>
    </source>
</reference>
<organism evidence="2 3">
    <name type="scientific">Sesamum alatum</name>
    <dbReference type="NCBI Taxonomy" id="300844"/>
    <lineage>
        <taxon>Eukaryota</taxon>
        <taxon>Viridiplantae</taxon>
        <taxon>Streptophyta</taxon>
        <taxon>Embryophyta</taxon>
        <taxon>Tracheophyta</taxon>
        <taxon>Spermatophyta</taxon>
        <taxon>Magnoliopsida</taxon>
        <taxon>eudicotyledons</taxon>
        <taxon>Gunneridae</taxon>
        <taxon>Pentapetalae</taxon>
        <taxon>asterids</taxon>
        <taxon>lamiids</taxon>
        <taxon>Lamiales</taxon>
        <taxon>Pedaliaceae</taxon>
        <taxon>Sesamum</taxon>
    </lineage>
</organism>
<comment type="caution">
    <text evidence="2">The sequence shown here is derived from an EMBL/GenBank/DDBJ whole genome shotgun (WGS) entry which is preliminary data.</text>
</comment>
<dbReference type="Proteomes" id="UP001293254">
    <property type="component" value="Unassembled WGS sequence"/>
</dbReference>
<reference evidence="2" key="2">
    <citation type="journal article" date="2024" name="Plant">
        <title>Genomic evolution and insights into agronomic trait innovations of Sesamum species.</title>
        <authorList>
            <person name="Miao H."/>
            <person name="Wang L."/>
            <person name="Qu L."/>
            <person name="Liu H."/>
            <person name="Sun Y."/>
            <person name="Le M."/>
            <person name="Wang Q."/>
            <person name="Wei S."/>
            <person name="Zheng Y."/>
            <person name="Lin W."/>
            <person name="Duan Y."/>
            <person name="Cao H."/>
            <person name="Xiong S."/>
            <person name="Wang X."/>
            <person name="Wei L."/>
            <person name="Li C."/>
            <person name="Ma Q."/>
            <person name="Ju M."/>
            <person name="Zhao R."/>
            <person name="Li G."/>
            <person name="Mu C."/>
            <person name="Tian Q."/>
            <person name="Mei H."/>
            <person name="Zhang T."/>
            <person name="Gao T."/>
            <person name="Zhang H."/>
        </authorList>
    </citation>
    <scope>NUCLEOTIDE SEQUENCE</scope>
    <source>
        <strain evidence="2">3651</strain>
    </source>
</reference>
<name>A0AAE1YEQ3_9LAMI</name>
<dbReference type="EMBL" id="JACGWO010000004">
    <property type="protein sequence ID" value="KAK4428905.1"/>
    <property type="molecule type" value="Genomic_DNA"/>
</dbReference>
<gene>
    <name evidence="2" type="ORF">Salat_1190400</name>
</gene>
<accession>A0AAE1YEQ3</accession>
<dbReference type="AlphaFoldDB" id="A0AAE1YEQ3"/>
<proteinExistence type="predicted"/>
<keyword evidence="3" id="KW-1185">Reference proteome</keyword>
<feature type="coiled-coil region" evidence="1">
    <location>
        <begin position="53"/>
        <end position="90"/>
    </location>
</feature>
<evidence type="ECO:0000313" key="2">
    <source>
        <dbReference type="EMBL" id="KAK4428905.1"/>
    </source>
</evidence>
<keyword evidence="1" id="KW-0175">Coiled coil</keyword>
<sequence length="158" mass="17705">MAPQFNPKAGVSNMCKVVNKGDVESLFGHYMKGLGHLLLSQTAMTPAIIVAMIERYDKMMANLEAALSQLKRARTQADNLKKQLGDEDSKFQEEMSVLKAQVEEKDRKLAMQVIEMESLRTTSIESYTRDREEGLVVGQSAVVATFKASPEFVEEVFR</sequence>
<evidence type="ECO:0000313" key="3">
    <source>
        <dbReference type="Proteomes" id="UP001293254"/>
    </source>
</evidence>
<evidence type="ECO:0000256" key="1">
    <source>
        <dbReference type="SAM" id="Coils"/>
    </source>
</evidence>
<protein>
    <submittedName>
        <fullName evidence="2">Uncharacterized protein</fullName>
    </submittedName>
</protein>